<dbReference type="EMBL" id="QVXO01000025">
    <property type="protein sequence ID" value="RPJ90536.1"/>
    <property type="molecule type" value="Genomic_DNA"/>
</dbReference>
<keyword evidence="2" id="KW-0813">Transport</keyword>
<dbReference type="GO" id="GO:0016887">
    <property type="term" value="F:ATP hydrolysis activity"/>
    <property type="evidence" value="ECO:0007669"/>
    <property type="project" value="InterPro"/>
</dbReference>
<feature type="transmembrane region" description="Helical" evidence="9">
    <location>
        <begin position="257"/>
        <end position="276"/>
    </location>
</feature>
<dbReference type="PANTHER" id="PTHR45772">
    <property type="entry name" value="CONSERVED COMPONENT OF ABC TRANSPORTER FOR NATURAL AMINO ACIDS-RELATED"/>
    <property type="match status" value="1"/>
</dbReference>
<feature type="transmembrane region" description="Helical" evidence="9">
    <location>
        <begin position="207"/>
        <end position="225"/>
    </location>
</feature>
<feature type="transmembrane region" description="Helical" evidence="9">
    <location>
        <begin position="282"/>
        <end position="304"/>
    </location>
</feature>
<feature type="domain" description="ABC transporter" evidence="10">
    <location>
        <begin position="340"/>
        <end position="588"/>
    </location>
</feature>
<evidence type="ECO:0000313" key="12">
    <source>
        <dbReference type="Proteomes" id="UP000285324"/>
    </source>
</evidence>
<evidence type="ECO:0000256" key="2">
    <source>
        <dbReference type="ARBA" id="ARBA00022448"/>
    </source>
</evidence>
<dbReference type="CDD" id="cd03219">
    <property type="entry name" value="ABC_Mj1267_LivG_branched"/>
    <property type="match status" value="1"/>
</dbReference>
<evidence type="ECO:0000256" key="5">
    <source>
        <dbReference type="ARBA" id="ARBA00022741"/>
    </source>
</evidence>
<keyword evidence="3" id="KW-1003">Cell membrane</keyword>
<dbReference type="GO" id="GO:0015192">
    <property type="term" value="F:L-phenylalanine transmembrane transporter activity"/>
    <property type="evidence" value="ECO:0007669"/>
    <property type="project" value="TreeGrafter"/>
</dbReference>
<dbReference type="GO" id="GO:0042941">
    <property type="term" value="P:D-alanine transmembrane transport"/>
    <property type="evidence" value="ECO:0007669"/>
    <property type="project" value="TreeGrafter"/>
</dbReference>
<feature type="transmembrane region" description="Helical" evidence="9">
    <location>
        <begin position="31"/>
        <end position="54"/>
    </location>
</feature>
<dbReference type="Pfam" id="PF12399">
    <property type="entry name" value="BCA_ABC_TP_C"/>
    <property type="match status" value="1"/>
</dbReference>
<dbReference type="PROSITE" id="PS50893">
    <property type="entry name" value="ABC_TRANSPORTER_2"/>
    <property type="match status" value="1"/>
</dbReference>
<dbReference type="GO" id="GO:1903806">
    <property type="term" value="P:L-isoleucine import across plasma membrane"/>
    <property type="evidence" value="ECO:0007669"/>
    <property type="project" value="TreeGrafter"/>
</dbReference>
<keyword evidence="4 9" id="KW-0812">Transmembrane</keyword>
<evidence type="ECO:0000256" key="6">
    <source>
        <dbReference type="ARBA" id="ARBA00022840"/>
    </source>
</evidence>
<comment type="caution">
    <text evidence="11">The sequence shown here is derived from an EMBL/GenBank/DDBJ whole genome shotgun (WGS) entry which is preliminary data.</text>
</comment>
<evidence type="ECO:0000256" key="8">
    <source>
        <dbReference type="ARBA" id="ARBA00023136"/>
    </source>
</evidence>
<evidence type="ECO:0000256" key="3">
    <source>
        <dbReference type="ARBA" id="ARBA00022475"/>
    </source>
</evidence>
<proteinExistence type="predicted"/>
<dbReference type="RefSeq" id="WP_118933120.1">
    <property type="nucleotide sequence ID" value="NZ_CP061008.1"/>
</dbReference>
<evidence type="ECO:0000256" key="9">
    <source>
        <dbReference type="SAM" id="Phobius"/>
    </source>
</evidence>
<evidence type="ECO:0000259" key="10">
    <source>
        <dbReference type="PROSITE" id="PS50893"/>
    </source>
</evidence>
<reference evidence="11 12" key="1">
    <citation type="submission" date="2018-08" db="EMBL/GenBank/DDBJ databases">
        <title>Achromobacter xylosoxidans Genome sequencing and assembly.</title>
        <authorList>
            <person name="Wang R."/>
            <person name="Rensing C."/>
            <person name="Li Y."/>
        </authorList>
    </citation>
    <scope>NUCLEOTIDE SEQUENCE [LARGE SCALE GENOMIC DNA]</scope>
    <source>
        <strain evidence="11 12">GD003A</strain>
    </source>
</reference>
<dbReference type="InterPro" id="IPR043428">
    <property type="entry name" value="LivM-like"/>
</dbReference>
<feature type="transmembrane region" description="Helical" evidence="9">
    <location>
        <begin position="158"/>
        <end position="177"/>
    </location>
</feature>
<dbReference type="GO" id="GO:0005304">
    <property type="term" value="F:L-valine transmembrane transporter activity"/>
    <property type="evidence" value="ECO:0007669"/>
    <property type="project" value="TreeGrafter"/>
</dbReference>
<dbReference type="GO" id="GO:0015188">
    <property type="term" value="F:L-isoleucine transmembrane transporter activity"/>
    <property type="evidence" value="ECO:0007669"/>
    <property type="project" value="TreeGrafter"/>
</dbReference>
<dbReference type="InterPro" id="IPR051120">
    <property type="entry name" value="ABC_AA/LPS_Transport"/>
</dbReference>
<dbReference type="InterPro" id="IPR003439">
    <property type="entry name" value="ABC_transporter-like_ATP-bd"/>
</dbReference>
<comment type="subcellular location">
    <subcellularLocation>
        <location evidence="1">Cell membrane</location>
        <topology evidence="1">Multi-pass membrane protein</topology>
    </subcellularLocation>
</comment>
<sequence>MKRHGQTLIAVALAAALAVFAALVDNDYYLRIVFMACVYYLCAAGVNVLVGYAGQKSLGQAGLFAAGAYTAALLTSRWQVDPWLALAAAPVVAGVFGVLIALPSLRVKGPYLAMVTLAFGIVMEKIVTEWVDVFGGPSGLFGIMPLTWGGNPFTNQQWVWFALVLCVATQLLLRNVLDGRFGRALLSVQADEIASSSVGVRVYRAKVIAFVVAAVTCGIAGALVAQQNQYINSDFIGFNLSIFILLLVLFGGAGSKAGPAVGAIALTIIDAMLARWPSVQHFFYGALLLFALYFMPGGVMGLFSRRARRVADARPQGGGSEVAAPAMAKPAVAAQEELLLVVESLSKAYGGVKPAQDISFCLRRGHVHALIGPNGAGKSTLINMLSGVVLPDAGVVRFQGTDIAGERPHVICKLGIGRSFQNLRLFGELSVLDNVLLGRHSRMKNGFWTSLLGLPSARAEERRAREHAYRLVRMVGLEHLADTPAGSLPYGLQRRVELARALATEPTLLLLDEPAAGLNPQETAELGELLVRIGASCGITLLMVEHHMDLVMAISDHVIVLDYGIKIAEGKPAQVQADKRVIEAYLGTGMA</sequence>
<evidence type="ECO:0000313" key="11">
    <source>
        <dbReference type="EMBL" id="RPJ90536.1"/>
    </source>
</evidence>
<dbReference type="Proteomes" id="UP000285324">
    <property type="component" value="Unassembled WGS sequence"/>
</dbReference>
<keyword evidence="6 11" id="KW-0067">ATP-binding</keyword>
<name>A0A424WB29_ALCXX</name>
<dbReference type="Gene3D" id="3.40.50.300">
    <property type="entry name" value="P-loop containing nucleotide triphosphate hydrolases"/>
    <property type="match status" value="1"/>
</dbReference>
<evidence type="ECO:0000256" key="1">
    <source>
        <dbReference type="ARBA" id="ARBA00004651"/>
    </source>
</evidence>
<dbReference type="InterPro" id="IPR001851">
    <property type="entry name" value="ABC_transp_permease"/>
</dbReference>
<dbReference type="Pfam" id="PF00005">
    <property type="entry name" value="ABC_tran"/>
    <property type="match status" value="1"/>
</dbReference>
<dbReference type="InterPro" id="IPR027417">
    <property type="entry name" value="P-loop_NTPase"/>
</dbReference>
<dbReference type="FunFam" id="3.40.50.300:FF:000421">
    <property type="entry name" value="Branched-chain amino acid ABC transporter ATP-binding protein"/>
    <property type="match status" value="1"/>
</dbReference>
<dbReference type="GO" id="GO:0005524">
    <property type="term" value="F:ATP binding"/>
    <property type="evidence" value="ECO:0007669"/>
    <property type="project" value="UniProtKB-KW"/>
</dbReference>
<dbReference type="GO" id="GO:1903805">
    <property type="term" value="P:L-valine import across plasma membrane"/>
    <property type="evidence" value="ECO:0007669"/>
    <property type="project" value="TreeGrafter"/>
</dbReference>
<dbReference type="SUPFAM" id="SSF52540">
    <property type="entry name" value="P-loop containing nucleoside triphosphate hydrolases"/>
    <property type="match status" value="1"/>
</dbReference>
<gene>
    <name evidence="11" type="ORF">DY367_17065</name>
</gene>
<evidence type="ECO:0000256" key="7">
    <source>
        <dbReference type="ARBA" id="ARBA00022989"/>
    </source>
</evidence>
<dbReference type="InterPro" id="IPR003593">
    <property type="entry name" value="AAA+_ATPase"/>
</dbReference>
<dbReference type="AlphaFoldDB" id="A0A424WB29"/>
<dbReference type="GO" id="GO:0005886">
    <property type="term" value="C:plasma membrane"/>
    <property type="evidence" value="ECO:0007669"/>
    <property type="project" value="UniProtKB-SubCell"/>
</dbReference>
<organism evidence="11 12">
    <name type="scientific">Alcaligenes xylosoxydans xylosoxydans</name>
    <name type="common">Achromobacter xylosoxidans</name>
    <dbReference type="NCBI Taxonomy" id="85698"/>
    <lineage>
        <taxon>Bacteria</taxon>
        <taxon>Pseudomonadati</taxon>
        <taxon>Pseudomonadota</taxon>
        <taxon>Betaproteobacteria</taxon>
        <taxon>Burkholderiales</taxon>
        <taxon>Alcaligenaceae</taxon>
        <taxon>Achromobacter</taxon>
    </lineage>
</organism>
<dbReference type="InterPro" id="IPR032823">
    <property type="entry name" value="BCA_ABC_TP_C"/>
</dbReference>
<dbReference type="SMART" id="SM00382">
    <property type="entry name" value="AAA"/>
    <property type="match status" value="1"/>
</dbReference>
<feature type="transmembrane region" description="Helical" evidence="9">
    <location>
        <begin position="61"/>
        <end position="78"/>
    </location>
</feature>
<dbReference type="OrthoDB" id="5290247at2"/>
<dbReference type="Pfam" id="PF02653">
    <property type="entry name" value="BPD_transp_2"/>
    <property type="match status" value="1"/>
</dbReference>
<protein>
    <submittedName>
        <fullName evidence="11">ABC transporter ATP-binding protein</fullName>
    </submittedName>
</protein>
<feature type="transmembrane region" description="Helical" evidence="9">
    <location>
        <begin position="84"/>
        <end position="102"/>
    </location>
</feature>
<dbReference type="CDD" id="cd06581">
    <property type="entry name" value="TM_PBP1_LivM_like"/>
    <property type="match status" value="1"/>
</dbReference>
<keyword evidence="5" id="KW-0547">Nucleotide-binding</keyword>
<dbReference type="PANTHER" id="PTHR45772:SF7">
    <property type="entry name" value="AMINO ACID ABC TRANSPORTER ATP-BINDING PROTEIN"/>
    <property type="match status" value="1"/>
</dbReference>
<evidence type="ECO:0000256" key="4">
    <source>
        <dbReference type="ARBA" id="ARBA00022692"/>
    </source>
</evidence>
<keyword evidence="8 9" id="KW-0472">Membrane</keyword>
<accession>A0A424WB29</accession>
<keyword evidence="7 9" id="KW-1133">Transmembrane helix</keyword>
<dbReference type="GO" id="GO:0015808">
    <property type="term" value="P:L-alanine transport"/>
    <property type="evidence" value="ECO:0007669"/>
    <property type="project" value="TreeGrafter"/>
</dbReference>